<dbReference type="AlphaFoldDB" id="A0A8D0DWD6"/>
<dbReference type="SUPFAM" id="SSF100895">
    <property type="entry name" value="Kazal-type serine protease inhibitors"/>
    <property type="match status" value="1"/>
</dbReference>
<organism evidence="2 3">
    <name type="scientific">Salvator merianae</name>
    <name type="common">Argentine black and white tegu</name>
    <name type="synonym">Tupinambis merianae</name>
    <dbReference type="NCBI Taxonomy" id="96440"/>
    <lineage>
        <taxon>Eukaryota</taxon>
        <taxon>Metazoa</taxon>
        <taxon>Chordata</taxon>
        <taxon>Craniata</taxon>
        <taxon>Vertebrata</taxon>
        <taxon>Euteleostomi</taxon>
        <taxon>Lepidosauria</taxon>
        <taxon>Squamata</taxon>
        <taxon>Bifurcata</taxon>
        <taxon>Unidentata</taxon>
        <taxon>Episquamata</taxon>
        <taxon>Laterata</taxon>
        <taxon>Teiioidea</taxon>
        <taxon>Teiidae</taxon>
        <taxon>Salvator</taxon>
    </lineage>
</organism>
<dbReference type="Proteomes" id="UP000694421">
    <property type="component" value="Unplaced"/>
</dbReference>
<dbReference type="PROSITE" id="PS51465">
    <property type="entry name" value="KAZAL_2"/>
    <property type="match status" value="1"/>
</dbReference>
<dbReference type="InterPro" id="IPR002350">
    <property type="entry name" value="Kazal_dom"/>
</dbReference>
<name>A0A8D0DWD6_SALMN</name>
<feature type="domain" description="Kazal-like" evidence="1">
    <location>
        <begin position="18"/>
        <end position="57"/>
    </location>
</feature>
<reference evidence="2" key="2">
    <citation type="submission" date="2025-09" db="UniProtKB">
        <authorList>
            <consortium name="Ensembl"/>
        </authorList>
    </citation>
    <scope>IDENTIFICATION</scope>
</reference>
<dbReference type="Ensembl" id="ENSSMRT00000026617.1">
    <property type="protein sequence ID" value="ENSSMRP00000022764.1"/>
    <property type="gene ID" value="ENSSMRG00000017651.1"/>
</dbReference>
<dbReference type="InterPro" id="IPR036058">
    <property type="entry name" value="Kazal_dom_sf"/>
</dbReference>
<sequence length="57" mass="6731">MNSALKQHVKWNEEAAWKIKDYCCGYPRNLCNKIYRPHCGSDGKTYANQLLIYYENS</sequence>
<evidence type="ECO:0000313" key="2">
    <source>
        <dbReference type="Ensembl" id="ENSSMRP00000022764.1"/>
    </source>
</evidence>
<keyword evidence="3" id="KW-1185">Reference proteome</keyword>
<protein>
    <recommendedName>
        <fullName evidence="1">Kazal-like domain-containing protein</fullName>
    </recommendedName>
</protein>
<accession>A0A8D0DWD6</accession>
<dbReference type="Gene3D" id="3.30.60.30">
    <property type="match status" value="1"/>
</dbReference>
<reference evidence="2" key="1">
    <citation type="submission" date="2025-08" db="UniProtKB">
        <authorList>
            <consortium name="Ensembl"/>
        </authorList>
    </citation>
    <scope>IDENTIFICATION</scope>
</reference>
<proteinExistence type="predicted"/>
<evidence type="ECO:0000259" key="1">
    <source>
        <dbReference type="PROSITE" id="PS51465"/>
    </source>
</evidence>
<evidence type="ECO:0000313" key="3">
    <source>
        <dbReference type="Proteomes" id="UP000694421"/>
    </source>
</evidence>
<dbReference type="Pfam" id="PF00050">
    <property type="entry name" value="Kazal_1"/>
    <property type="match status" value="1"/>
</dbReference>